<reference evidence="5" key="1">
    <citation type="journal article" date="2010" name="Genome Res.">
        <title>Population genomic sequencing of Coccidioides fungi reveals recent hybridization and transposon control.</title>
        <authorList>
            <person name="Neafsey D.E."/>
            <person name="Barker B.M."/>
            <person name="Sharpton T.J."/>
            <person name="Stajich J.E."/>
            <person name="Park D.J."/>
            <person name="Whiston E."/>
            <person name="Hung C.-Y."/>
            <person name="McMahan C."/>
            <person name="White J."/>
            <person name="Sykes S."/>
            <person name="Heiman D."/>
            <person name="Young S."/>
            <person name="Zeng Q."/>
            <person name="Abouelleil A."/>
            <person name="Aftuck L."/>
            <person name="Bessette D."/>
            <person name="Brown A."/>
            <person name="FitzGerald M."/>
            <person name="Lui A."/>
            <person name="Macdonald J.P."/>
            <person name="Priest M."/>
            <person name="Orbach M.J."/>
            <person name="Galgiani J.N."/>
            <person name="Kirkland T.N."/>
            <person name="Cole G.T."/>
            <person name="Birren B.W."/>
            <person name="Henn M.R."/>
            <person name="Taylor J.W."/>
            <person name="Rounsley S.D."/>
        </authorList>
    </citation>
    <scope>NUCLEOTIDE SEQUENCE [LARGE SCALE GENOMIC DNA]</scope>
    <source>
        <strain evidence="5">H538.4</strain>
    </source>
</reference>
<dbReference type="Gene3D" id="3.30.530.20">
    <property type="match status" value="1"/>
</dbReference>
<dbReference type="STRING" id="396776.A0A0J8RXQ0"/>
<dbReference type="GO" id="GO:0006457">
    <property type="term" value="P:protein folding"/>
    <property type="evidence" value="ECO:0007669"/>
    <property type="project" value="TreeGrafter"/>
</dbReference>
<feature type="domain" description="Activator of Hsp90 ATPase AHSA1-like N-terminal" evidence="3">
    <location>
        <begin position="13"/>
        <end position="146"/>
    </location>
</feature>
<dbReference type="Pfam" id="PF09229">
    <property type="entry name" value="Aha1_N"/>
    <property type="match status" value="1"/>
</dbReference>
<dbReference type="SUPFAM" id="SSF103111">
    <property type="entry name" value="Activator of Hsp90 ATPase, Aha1"/>
    <property type="match status" value="1"/>
</dbReference>
<dbReference type="OrthoDB" id="567237at2759"/>
<dbReference type="Proteomes" id="UP000054563">
    <property type="component" value="Unassembled WGS sequence"/>
</dbReference>
<dbReference type="InterPro" id="IPR036338">
    <property type="entry name" value="Aha1"/>
</dbReference>
<dbReference type="AlphaFoldDB" id="A0A0J8RXQ0"/>
<protein>
    <submittedName>
        <fullName evidence="4">Aha1p</fullName>
    </submittedName>
</protein>
<dbReference type="InterPro" id="IPR023393">
    <property type="entry name" value="START-like_dom_sf"/>
</dbReference>
<dbReference type="PANTHER" id="PTHR13009">
    <property type="entry name" value="HEAT SHOCK PROTEIN 90 HSP90 CO-CHAPERONE AHA-1"/>
    <property type="match status" value="1"/>
</dbReference>
<feature type="compositionally biased region" description="Low complexity" evidence="2">
    <location>
        <begin position="177"/>
        <end position="186"/>
    </location>
</feature>
<proteinExistence type="inferred from homology"/>
<feature type="region of interest" description="Disordered" evidence="2">
    <location>
        <begin position="147"/>
        <end position="186"/>
    </location>
</feature>
<dbReference type="VEuPathDB" id="FungiDB:CIHG_06765"/>
<evidence type="ECO:0000256" key="2">
    <source>
        <dbReference type="SAM" id="MobiDB-lite"/>
    </source>
</evidence>
<evidence type="ECO:0000256" key="1">
    <source>
        <dbReference type="ARBA" id="ARBA00006817"/>
    </source>
</evidence>
<evidence type="ECO:0000313" key="4">
    <source>
        <dbReference type="EMBL" id="KMU88964.1"/>
    </source>
</evidence>
<organism evidence="4 5">
    <name type="scientific">Coccidioides immitis H538.4</name>
    <dbReference type="NCBI Taxonomy" id="396776"/>
    <lineage>
        <taxon>Eukaryota</taxon>
        <taxon>Fungi</taxon>
        <taxon>Dikarya</taxon>
        <taxon>Ascomycota</taxon>
        <taxon>Pezizomycotina</taxon>
        <taxon>Eurotiomycetes</taxon>
        <taxon>Eurotiomycetidae</taxon>
        <taxon>Onygenales</taxon>
        <taxon>Onygenaceae</taxon>
        <taxon>Coccidioides</taxon>
    </lineage>
</organism>
<dbReference type="SMART" id="SM01000">
    <property type="entry name" value="Aha1_N"/>
    <property type="match status" value="1"/>
</dbReference>
<dbReference type="GO" id="GO:0051087">
    <property type="term" value="F:protein-folding chaperone binding"/>
    <property type="evidence" value="ECO:0007669"/>
    <property type="project" value="InterPro"/>
</dbReference>
<evidence type="ECO:0000313" key="5">
    <source>
        <dbReference type="Proteomes" id="UP000054563"/>
    </source>
</evidence>
<evidence type="ECO:0000259" key="3">
    <source>
        <dbReference type="SMART" id="SM01000"/>
    </source>
</evidence>
<dbReference type="EMBL" id="DS017008">
    <property type="protein sequence ID" value="KMU88964.1"/>
    <property type="molecule type" value="Genomic_DNA"/>
</dbReference>
<sequence length="376" mass="41180">MVLHNPNNWHWVNKDVSAWAKDYLGEKLAAISAEENGVTAKVSKIVSMDGDVDVSQRKGKVITLFDVKLTLEFEGTTDEDDSVSGSIKIPEVAHDTEEDEYVFDISLYSESASKQPVKDLVRSKIVPQLRTELAKLAPALIAEHGKDIQHAPGSNPSSGFATPKYLSSDVQSSSKPATQTTTTTTRKQAVNTVTVNASDEFRTTAEEMYTTFTDPQRLAVFTRAPPRRFDGAQVGGKFSIFDGNVTGDICLQVALLGLALYSDPIWLFHEKSMSGNRHLELPTGNITLVDWPCRPSNPFAFVSAFRRSRAPNQRSSVAVLRIRDLDLCILCGFCVFLATALDSDSSPATSSWRSPAAPFVGILPRHTIGILLQSYP</sequence>
<dbReference type="GO" id="GO:0001671">
    <property type="term" value="F:ATPase activator activity"/>
    <property type="evidence" value="ECO:0007669"/>
    <property type="project" value="InterPro"/>
</dbReference>
<comment type="similarity">
    <text evidence="1">Belongs to the AHA1 family.</text>
</comment>
<gene>
    <name evidence="4" type="ORF">CIHG_06765</name>
</gene>
<accession>A0A0J8RXQ0</accession>
<dbReference type="eggNOG" id="KOG2936">
    <property type="taxonomic scope" value="Eukaryota"/>
</dbReference>
<dbReference type="GO" id="GO:0005829">
    <property type="term" value="C:cytosol"/>
    <property type="evidence" value="ECO:0007669"/>
    <property type="project" value="TreeGrafter"/>
</dbReference>
<name>A0A0J8RXQ0_COCIT</name>
<dbReference type="InterPro" id="IPR015310">
    <property type="entry name" value="AHSA1-like_N"/>
</dbReference>
<dbReference type="Gene3D" id="3.15.10.20">
    <property type="entry name" value="Activator of Hsp90 ATPase Aha1, N-terminal domain"/>
    <property type="match status" value="1"/>
</dbReference>
<dbReference type="PANTHER" id="PTHR13009:SF22">
    <property type="entry name" value="LD43819P"/>
    <property type="match status" value="1"/>
</dbReference>